<comment type="subunit">
    <text evidence="10">The nucleosome is a histone octamer containing two molecules each of H2A, H2B, H3 and H4 assembled in one H3-H4 heterotetramer and two H2A-H2B heterodimers. The octamer wraps approximately 147 bp of DNA.</text>
</comment>
<evidence type="ECO:0000259" key="11">
    <source>
        <dbReference type="Pfam" id="PF00125"/>
    </source>
</evidence>
<evidence type="ECO:0000259" key="12">
    <source>
        <dbReference type="Pfam" id="PF16211"/>
    </source>
</evidence>
<evidence type="ECO:0000313" key="13">
    <source>
        <dbReference type="EMBL" id="CAH0715759.1"/>
    </source>
</evidence>
<evidence type="ECO:0000256" key="9">
    <source>
        <dbReference type="ARBA" id="ARBA00023269"/>
    </source>
</evidence>
<feature type="non-terminal residue" evidence="13">
    <location>
        <position position="118"/>
    </location>
</feature>
<dbReference type="EMBL" id="OV170230">
    <property type="protein sequence ID" value="CAH0715759.1"/>
    <property type="molecule type" value="Genomic_DNA"/>
</dbReference>
<reference evidence="13" key="1">
    <citation type="submission" date="2021-12" db="EMBL/GenBank/DDBJ databases">
        <authorList>
            <person name="Martin H S."/>
        </authorList>
    </citation>
    <scope>NUCLEOTIDE SEQUENCE</scope>
</reference>
<dbReference type="SMART" id="SM00414">
    <property type="entry name" value="H2A"/>
    <property type="match status" value="1"/>
</dbReference>
<dbReference type="SUPFAM" id="SSF47113">
    <property type="entry name" value="Histone-fold"/>
    <property type="match status" value="1"/>
</dbReference>
<dbReference type="GO" id="GO:0003677">
    <property type="term" value="F:DNA binding"/>
    <property type="evidence" value="ECO:0007669"/>
    <property type="project" value="UniProtKB-KW"/>
</dbReference>
<evidence type="ECO:0000256" key="6">
    <source>
        <dbReference type="ARBA" id="ARBA00022499"/>
    </source>
</evidence>
<dbReference type="GO" id="GO:0030527">
    <property type="term" value="F:structural constituent of chromatin"/>
    <property type="evidence" value="ECO:0007669"/>
    <property type="project" value="InterPro"/>
</dbReference>
<dbReference type="PRINTS" id="PR00620">
    <property type="entry name" value="HISTONEH2A"/>
</dbReference>
<keyword evidence="14" id="KW-1185">Reference proteome</keyword>
<accession>A0A8J9U9Y0</accession>
<dbReference type="PROSITE" id="PS00046">
    <property type="entry name" value="HISTONE_H2A"/>
    <property type="match status" value="1"/>
</dbReference>
<evidence type="ECO:0000256" key="8">
    <source>
        <dbReference type="ARBA" id="ARBA00023242"/>
    </source>
</evidence>
<dbReference type="AlphaFoldDB" id="A0A8J9U9Y0"/>
<evidence type="ECO:0000256" key="1">
    <source>
        <dbReference type="ARBA" id="ARBA00002001"/>
    </source>
</evidence>
<keyword evidence="9 10" id="KW-0544">Nucleosome core</keyword>
<dbReference type="CDD" id="cd00074">
    <property type="entry name" value="HFD_H2A"/>
    <property type="match status" value="1"/>
</dbReference>
<name>A0A8J9U9Y0_9NEOP</name>
<dbReference type="GO" id="GO:0046982">
    <property type="term" value="F:protein heterodimerization activity"/>
    <property type="evidence" value="ECO:0007669"/>
    <property type="project" value="InterPro"/>
</dbReference>
<dbReference type="PANTHER" id="PTHR23430">
    <property type="entry name" value="HISTONE H2A"/>
    <property type="match status" value="1"/>
</dbReference>
<dbReference type="InterPro" id="IPR032458">
    <property type="entry name" value="Histone_H2A_CS"/>
</dbReference>
<organism evidence="13 14">
    <name type="scientific">Brenthis ino</name>
    <name type="common">lesser marbled fritillary</name>
    <dbReference type="NCBI Taxonomy" id="405034"/>
    <lineage>
        <taxon>Eukaryota</taxon>
        <taxon>Metazoa</taxon>
        <taxon>Ecdysozoa</taxon>
        <taxon>Arthropoda</taxon>
        <taxon>Hexapoda</taxon>
        <taxon>Insecta</taxon>
        <taxon>Pterygota</taxon>
        <taxon>Neoptera</taxon>
        <taxon>Endopterygota</taxon>
        <taxon>Lepidoptera</taxon>
        <taxon>Glossata</taxon>
        <taxon>Ditrysia</taxon>
        <taxon>Papilionoidea</taxon>
        <taxon>Nymphalidae</taxon>
        <taxon>Heliconiinae</taxon>
        <taxon>Argynnini</taxon>
        <taxon>Brenthis</taxon>
    </lineage>
</organism>
<evidence type="ECO:0000256" key="5">
    <source>
        <dbReference type="ARBA" id="ARBA00022454"/>
    </source>
</evidence>
<dbReference type="Pfam" id="PF00125">
    <property type="entry name" value="Histone"/>
    <property type="match status" value="1"/>
</dbReference>
<dbReference type="Pfam" id="PF16211">
    <property type="entry name" value="Histone_H2A_C"/>
    <property type="match status" value="1"/>
</dbReference>
<dbReference type="InterPro" id="IPR032454">
    <property type="entry name" value="Histone_H2A_C"/>
</dbReference>
<evidence type="ECO:0000256" key="2">
    <source>
        <dbReference type="ARBA" id="ARBA00004123"/>
    </source>
</evidence>
<dbReference type="Proteomes" id="UP000838878">
    <property type="component" value="Chromosome 10"/>
</dbReference>
<proteinExistence type="inferred from homology"/>
<comment type="function">
    <text evidence="1">Core component of nucleosome. Nucleosomes wrap and compact DNA into chromatin, limiting DNA accessibility to the cellular machineries which require DNA as a template. Histones thereby play a central role in transcription regulation, DNA repair, DNA replication and chromosomal stability. DNA accessibility is regulated via a complex set of post-translational modifications of histones, also called histone code, and nucleosome remodeling.</text>
</comment>
<keyword evidence="7 10" id="KW-0238">DNA-binding</keyword>
<dbReference type="Gene3D" id="1.10.20.10">
    <property type="entry name" value="Histone, subunit A"/>
    <property type="match status" value="1"/>
</dbReference>
<dbReference type="GO" id="GO:0000786">
    <property type="term" value="C:nucleosome"/>
    <property type="evidence" value="ECO:0007669"/>
    <property type="project" value="UniProtKB-KW"/>
</dbReference>
<dbReference type="InterPro" id="IPR002119">
    <property type="entry name" value="Histone_H2A"/>
</dbReference>
<dbReference type="InterPro" id="IPR009072">
    <property type="entry name" value="Histone-fold"/>
</dbReference>
<dbReference type="OrthoDB" id="9799930at2759"/>
<sequence length="118" mass="12900">MTKVNKSRTRSSRAGLHFPVGRIHSILRKGNYAPRVGGGAAIYLAAVLEYLSAEILELAAEVAKQNNKTRVTPRHILFAIKNDEELNKMLTGVTISQGGVLPAINAQLLPKKTVKRLE</sequence>
<evidence type="ECO:0000313" key="14">
    <source>
        <dbReference type="Proteomes" id="UP000838878"/>
    </source>
</evidence>
<evidence type="ECO:0000256" key="7">
    <source>
        <dbReference type="ARBA" id="ARBA00023125"/>
    </source>
</evidence>
<feature type="domain" description="Histone H2A C-terminal" evidence="12">
    <location>
        <begin position="84"/>
        <end position="115"/>
    </location>
</feature>
<dbReference type="FunFam" id="1.10.20.10:FF:000103">
    <property type="entry name" value="Histone H2A type 1"/>
    <property type="match status" value="1"/>
</dbReference>
<evidence type="ECO:0000256" key="4">
    <source>
        <dbReference type="ARBA" id="ARBA00010691"/>
    </source>
</evidence>
<dbReference type="InterPro" id="IPR007125">
    <property type="entry name" value="H2A/H2B/H3"/>
</dbReference>
<evidence type="ECO:0000256" key="10">
    <source>
        <dbReference type="RuleBase" id="RU003767"/>
    </source>
</evidence>
<comment type="subcellular location">
    <subcellularLocation>
        <location evidence="3">Chromosome</location>
    </subcellularLocation>
    <subcellularLocation>
        <location evidence="2 10">Nucleus</location>
    </subcellularLocation>
</comment>
<keyword evidence="8 10" id="KW-0539">Nucleus</keyword>
<dbReference type="GO" id="GO:0005634">
    <property type="term" value="C:nucleus"/>
    <property type="evidence" value="ECO:0007669"/>
    <property type="project" value="UniProtKB-SubCell"/>
</dbReference>
<gene>
    <name evidence="13" type="ORF">BINO364_LOCUS2641</name>
</gene>
<keyword evidence="5 10" id="KW-0158">Chromosome</keyword>
<comment type="similarity">
    <text evidence="4 10">Belongs to the histone H2A family.</text>
</comment>
<keyword evidence="6" id="KW-1017">Isopeptide bond</keyword>
<feature type="domain" description="Core Histone H2A/H2B/H3" evidence="11">
    <location>
        <begin position="5"/>
        <end position="81"/>
    </location>
</feature>
<evidence type="ECO:0000256" key="3">
    <source>
        <dbReference type="ARBA" id="ARBA00004286"/>
    </source>
</evidence>
<protein>
    <recommendedName>
        <fullName evidence="10">Histone H2A</fullName>
    </recommendedName>
</protein>